<dbReference type="InterPro" id="IPR033738">
    <property type="entry name" value="AsnB_N"/>
</dbReference>
<feature type="binding site" evidence="9">
    <location>
        <position position="293"/>
    </location>
    <ligand>
        <name>ATP</name>
        <dbReference type="ChEBI" id="CHEBI:30616"/>
    </ligand>
</feature>
<keyword evidence="8" id="KW-0061">Asparagine biosynthesis</keyword>
<evidence type="ECO:0000256" key="5">
    <source>
        <dbReference type="ARBA" id="ARBA00022840"/>
    </source>
</evidence>
<name>A0A936ZRL0_9BURK</name>
<evidence type="ECO:0000256" key="3">
    <source>
        <dbReference type="ARBA" id="ARBA00012737"/>
    </source>
</evidence>
<evidence type="ECO:0000256" key="1">
    <source>
        <dbReference type="ARBA" id="ARBA00005187"/>
    </source>
</evidence>
<reference evidence="11" key="1">
    <citation type="submission" date="2021-01" db="EMBL/GenBank/DDBJ databases">
        <title>Ramlibacter sp. strain AW1 16S ribosomal RNA gene Genome sequencing and assembly.</title>
        <authorList>
            <person name="Kang M."/>
        </authorList>
    </citation>
    <scope>NUCLEOTIDE SEQUENCE</scope>
    <source>
        <strain evidence="11">AW1</strain>
    </source>
</reference>
<dbReference type="NCBIfam" id="TIGR03104">
    <property type="entry name" value="trio_amidotrans"/>
    <property type="match status" value="1"/>
</dbReference>
<dbReference type="Pfam" id="PF13537">
    <property type="entry name" value="GATase_7"/>
    <property type="match status" value="1"/>
</dbReference>
<organism evidence="11 12">
    <name type="scientific">Ramlibacter aurantiacus</name>
    <dbReference type="NCBI Taxonomy" id="2801330"/>
    <lineage>
        <taxon>Bacteria</taxon>
        <taxon>Pseudomonadati</taxon>
        <taxon>Pseudomonadota</taxon>
        <taxon>Betaproteobacteria</taxon>
        <taxon>Burkholderiales</taxon>
        <taxon>Comamonadaceae</taxon>
        <taxon>Ramlibacter</taxon>
    </lineage>
</organism>
<evidence type="ECO:0000313" key="12">
    <source>
        <dbReference type="Proteomes" id="UP000613011"/>
    </source>
</evidence>
<dbReference type="Pfam" id="PF00733">
    <property type="entry name" value="Asn_synthase"/>
    <property type="match status" value="1"/>
</dbReference>
<dbReference type="InterPro" id="IPR029055">
    <property type="entry name" value="Ntn_hydrolases_N"/>
</dbReference>
<dbReference type="SUPFAM" id="SSF52402">
    <property type="entry name" value="Adenine nucleotide alpha hydrolases-like"/>
    <property type="match status" value="1"/>
</dbReference>
<dbReference type="NCBIfam" id="TIGR01536">
    <property type="entry name" value="asn_synth_AEB"/>
    <property type="match status" value="1"/>
</dbReference>
<dbReference type="EC" id="6.3.5.4" evidence="3"/>
<dbReference type="PANTHER" id="PTHR43284">
    <property type="entry name" value="ASPARAGINE SYNTHETASE (GLUTAMINE-HYDROLYZING)"/>
    <property type="match status" value="1"/>
</dbReference>
<keyword evidence="5 9" id="KW-0067">ATP-binding</keyword>
<evidence type="ECO:0000256" key="6">
    <source>
        <dbReference type="ARBA" id="ARBA00022962"/>
    </source>
</evidence>
<evidence type="ECO:0000256" key="4">
    <source>
        <dbReference type="ARBA" id="ARBA00022741"/>
    </source>
</evidence>
<dbReference type="EMBL" id="JAEQNA010000007">
    <property type="protein sequence ID" value="MBL0422193.1"/>
    <property type="molecule type" value="Genomic_DNA"/>
</dbReference>
<accession>A0A936ZRL0</accession>
<dbReference type="InterPro" id="IPR006426">
    <property type="entry name" value="Asn_synth_AEB"/>
</dbReference>
<dbReference type="GO" id="GO:0006529">
    <property type="term" value="P:asparagine biosynthetic process"/>
    <property type="evidence" value="ECO:0007669"/>
    <property type="project" value="UniProtKB-KW"/>
</dbReference>
<evidence type="ECO:0000256" key="8">
    <source>
        <dbReference type="PIRSR" id="PIRSR001589-1"/>
    </source>
</evidence>
<gene>
    <name evidence="11" type="ORF">JI739_17730</name>
</gene>
<evidence type="ECO:0000259" key="10">
    <source>
        <dbReference type="PROSITE" id="PS51278"/>
    </source>
</evidence>
<evidence type="ECO:0000256" key="7">
    <source>
        <dbReference type="ARBA" id="ARBA00048741"/>
    </source>
</evidence>
<dbReference type="GO" id="GO:0005524">
    <property type="term" value="F:ATP binding"/>
    <property type="evidence" value="ECO:0007669"/>
    <property type="project" value="UniProtKB-KW"/>
</dbReference>
<dbReference type="PIRSF" id="PIRSF001589">
    <property type="entry name" value="Asn_synthetase_glu-h"/>
    <property type="match status" value="1"/>
</dbReference>
<evidence type="ECO:0000313" key="11">
    <source>
        <dbReference type="EMBL" id="MBL0422193.1"/>
    </source>
</evidence>
<dbReference type="InterPro" id="IPR017535">
    <property type="entry name" value="Asparagine_synth"/>
</dbReference>
<dbReference type="Gene3D" id="3.60.20.10">
    <property type="entry name" value="Glutamine Phosphoribosylpyrophosphate, subunit 1, domain 1"/>
    <property type="match status" value="1"/>
</dbReference>
<feature type="binding site" evidence="9">
    <location>
        <position position="266"/>
    </location>
    <ligand>
        <name>ATP</name>
        <dbReference type="ChEBI" id="CHEBI:30616"/>
    </ligand>
</feature>
<comment type="catalytic activity">
    <reaction evidence="7">
        <text>L-aspartate + L-glutamine + ATP + H2O = L-asparagine + L-glutamate + AMP + diphosphate + H(+)</text>
        <dbReference type="Rhea" id="RHEA:12228"/>
        <dbReference type="ChEBI" id="CHEBI:15377"/>
        <dbReference type="ChEBI" id="CHEBI:15378"/>
        <dbReference type="ChEBI" id="CHEBI:29985"/>
        <dbReference type="ChEBI" id="CHEBI:29991"/>
        <dbReference type="ChEBI" id="CHEBI:30616"/>
        <dbReference type="ChEBI" id="CHEBI:33019"/>
        <dbReference type="ChEBI" id="CHEBI:58048"/>
        <dbReference type="ChEBI" id="CHEBI:58359"/>
        <dbReference type="ChEBI" id="CHEBI:456215"/>
        <dbReference type="EC" id="6.3.5.4"/>
    </reaction>
</comment>
<evidence type="ECO:0000256" key="2">
    <source>
        <dbReference type="ARBA" id="ARBA00005752"/>
    </source>
</evidence>
<dbReference type="CDD" id="cd01991">
    <property type="entry name" value="Asn_synthase_B_C"/>
    <property type="match status" value="1"/>
</dbReference>
<dbReference type="PANTHER" id="PTHR43284:SF1">
    <property type="entry name" value="ASPARAGINE SYNTHETASE"/>
    <property type="match status" value="1"/>
</dbReference>
<dbReference type="InterPro" id="IPR017932">
    <property type="entry name" value="GATase_2_dom"/>
</dbReference>
<dbReference type="GO" id="GO:0005829">
    <property type="term" value="C:cytosol"/>
    <property type="evidence" value="ECO:0007669"/>
    <property type="project" value="TreeGrafter"/>
</dbReference>
<keyword evidence="8" id="KW-0028">Amino-acid biosynthesis</keyword>
<comment type="caution">
    <text evidence="11">The sequence shown here is derived from an EMBL/GenBank/DDBJ whole genome shotgun (WGS) entry which is preliminary data.</text>
</comment>
<comment type="similarity">
    <text evidence="2">Belongs to the asparagine synthetase family.</text>
</comment>
<sequence length="595" mass="66316">MCGLAGELRFDGGFADVRTVIDMTESQSRRGPDGEGVFSLGGRCFGHRRLSVMDLSLRAHQPFVDNALGLGIVFNGAIYNHHELRRELAAKGHAFSSTGDTEVILKAWKEWGPRCLHRFHGMFAFALWERDSGITHLARDRLGIKPLYYTADAKRLRFASALPALLVGEGVDTQLDPQALHHYLSFHAVVPAPLTILRGVRKLAPGSLVTVYPDGRLEQARWWTLSFQRSAEDERRSFDDWKAQVLDALRVSVKRRLVSDLPVGVLLSGGLDSSLITGLLTEAGTSDLRTYSIGFEAVDEEAGDEFHYSDLVARHYGTVHQKMQIPGDLLLQTLPEAIGAMAEPMVSHDAVAFYLLSQAVSRHSRVVQSGQGADEVFGGYHWYPPMAAIDDPGPAAAAAAYRRVFFDRSHEEMRELLMPHWVSEDWSSQLVQAHFAEPGADSAIDRALRIDTTVMLVDDPVKRVDNMTMAFGLEARVPFLDHELVELAARIPARHKIAEGGKHVLKEAARQVIPAEVIDRPKGYFPVPALKYLRGDFLGYVRDILGSQAARDRGIFRREAIDRMFDQPDSHITPLRGSKLWQAALLEAWLQTHRI</sequence>
<dbReference type="GO" id="GO:0004066">
    <property type="term" value="F:asparagine synthase (glutamine-hydrolyzing) activity"/>
    <property type="evidence" value="ECO:0007669"/>
    <property type="project" value="UniProtKB-EC"/>
</dbReference>
<dbReference type="Proteomes" id="UP000613011">
    <property type="component" value="Unassembled WGS sequence"/>
</dbReference>
<proteinExistence type="inferred from homology"/>
<comment type="pathway">
    <text evidence="1">Amino-acid biosynthesis; L-asparagine biosynthesis; L-asparagine from L-aspartate (L-Gln route): step 1/1.</text>
</comment>
<dbReference type="InterPro" id="IPR051786">
    <property type="entry name" value="ASN_synthetase/amidase"/>
</dbReference>
<dbReference type="RefSeq" id="WP_201685268.1">
    <property type="nucleotide sequence ID" value="NZ_JAEQNA010000007.1"/>
</dbReference>
<dbReference type="PROSITE" id="PS51278">
    <property type="entry name" value="GATASE_TYPE_2"/>
    <property type="match status" value="1"/>
</dbReference>
<dbReference type="CDD" id="cd00712">
    <property type="entry name" value="AsnB"/>
    <property type="match status" value="1"/>
</dbReference>
<dbReference type="AlphaFoldDB" id="A0A936ZRL0"/>
<dbReference type="Gene3D" id="3.40.50.620">
    <property type="entry name" value="HUPs"/>
    <property type="match status" value="1"/>
</dbReference>
<dbReference type="InterPro" id="IPR014729">
    <property type="entry name" value="Rossmann-like_a/b/a_fold"/>
</dbReference>
<dbReference type="InterPro" id="IPR001962">
    <property type="entry name" value="Asn_synthase"/>
</dbReference>
<feature type="binding site" evidence="9">
    <location>
        <position position="100"/>
    </location>
    <ligand>
        <name>L-glutamine</name>
        <dbReference type="ChEBI" id="CHEBI:58359"/>
    </ligand>
</feature>
<feature type="domain" description="Glutamine amidotransferase type-2" evidence="10">
    <location>
        <begin position="2"/>
        <end position="214"/>
    </location>
</feature>
<evidence type="ECO:0000256" key="9">
    <source>
        <dbReference type="PIRSR" id="PIRSR001589-2"/>
    </source>
</evidence>
<keyword evidence="12" id="KW-1185">Reference proteome</keyword>
<keyword evidence="4 9" id="KW-0547">Nucleotide-binding</keyword>
<dbReference type="SUPFAM" id="SSF56235">
    <property type="entry name" value="N-terminal nucleophile aminohydrolases (Ntn hydrolases)"/>
    <property type="match status" value="1"/>
</dbReference>
<protein>
    <recommendedName>
        <fullName evidence="3">asparagine synthase (glutamine-hydrolyzing)</fullName>
        <ecNumber evidence="3">6.3.5.4</ecNumber>
    </recommendedName>
</protein>
<feature type="binding site" evidence="9">
    <location>
        <begin position="369"/>
        <end position="370"/>
    </location>
    <ligand>
        <name>ATP</name>
        <dbReference type="ChEBI" id="CHEBI:30616"/>
    </ligand>
</feature>
<keyword evidence="6 8" id="KW-0315">Glutamine amidotransferase</keyword>
<feature type="active site" description="For GATase activity" evidence="8">
    <location>
        <position position="2"/>
    </location>
</feature>